<dbReference type="AlphaFoldDB" id="X0TG14"/>
<organism evidence="1">
    <name type="scientific">marine sediment metagenome</name>
    <dbReference type="NCBI Taxonomy" id="412755"/>
    <lineage>
        <taxon>unclassified sequences</taxon>
        <taxon>metagenomes</taxon>
        <taxon>ecological metagenomes</taxon>
    </lineage>
</organism>
<proteinExistence type="predicted"/>
<name>X0TG14_9ZZZZ</name>
<accession>X0TG14</accession>
<feature type="non-terminal residue" evidence="1">
    <location>
        <position position="259"/>
    </location>
</feature>
<reference evidence="1" key="1">
    <citation type="journal article" date="2014" name="Front. Microbiol.">
        <title>High frequency of phylogenetically diverse reductive dehalogenase-homologous genes in deep subseafloor sedimentary metagenomes.</title>
        <authorList>
            <person name="Kawai M."/>
            <person name="Futagami T."/>
            <person name="Toyoda A."/>
            <person name="Takaki Y."/>
            <person name="Nishi S."/>
            <person name="Hori S."/>
            <person name="Arai W."/>
            <person name="Tsubouchi T."/>
            <person name="Morono Y."/>
            <person name="Uchiyama I."/>
            <person name="Ito T."/>
            <person name="Fujiyama A."/>
            <person name="Inagaki F."/>
            <person name="Takami H."/>
        </authorList>
    </citation>
    <scope>NUCLEOTIDE SEQUENCE</scope>
    <source>
        <strain evidence="1">Expedition CK06-06</strain>
    </source>
</reference>
<dbReference type="EMBL" id="BARS01011642">
    <property type="protein sequence ID" value="GAF92159.1"/>
    <property type="molecule type" value="Genomic_DNA"/>
</dbReference>
<sequence length="259" mass="29777">MLTPLTVVDLSDSLLNELYKVLKPKNGYWDVIGTKINNIDEIKDFAVDARIWLEKQYKKTIKNQPSLTVVVDFDVENEPKLIAVDSDRIIDAKLDPDGQYQYIIFQHSTTIENGQQVVRVAFYDNERYDVYKEVGNSYILEEELSNEHNIGYCPAHSISWEALTSTGNYRRKGPLTSVISKLQEWQFFDLYKFISDHYGSMPITERIVDGCTNLKCENGWEKVMVESNEPDVKSQEARVKCHVCSSKKAIGPLTDIKHI</sequence>
<evidence type="ECO:0000313" key="1">
    <source>
        <dbReference type="EMBL" id="GAF92159.1"/>
    </source>
</evidence>
<gene>
    <name evidence="1" type="ORF">S01H1_21097</name>
</gene>
<protein>
    <submittedName>
        <fullName evidence="1">Uncharacterized protein</fullName>
    </submittedName>
</protein>
<comment type="caution">
    <text evidence="1">The sequence shown here is derived from an EMBL/GenBank/DDBJ whole genome shotgun (WGS) entry which is preliminary data.</text>
</comment>